<name>A0AAU8FKP6_9BACT</name>
<dbReference type="EMBL" id="CP159289">
    <property type="protein sequence ID" value="XCH24797.1"/>
    <property type="molecule type" value="Genomic_DNA"/>
</dbReference>
<dbReference type="RefSeq" id="WP_353720108.1">
    <property type="nucleotide sequence ID" value="NZ_CP159289.1"/>
</dbReference>
<dbReference type="AlphaFoldDB" id="A0AAU8FKP6"/>
<dbReference type="Pfam" id="PF13007">
    <property type="entry name" value="LZ_Tnp_IS66"/>
    <property type="match status" value="1"/>
</dbReference>
<evidence type="ECO:0000313" key="2">
    <source>
        <dbReference type="EMBL" id="XCH24797.1"/>
    </source>
</evidence>
<proteinExistence type="predicted"/>
<gene>
    <name evidence="2" type="ORF">ABV298_31685</name>
</gene>
<sequence>MQNAPLETLDKDQLLALLKERDQQISGLTQQNAYLESQVEMYKRMQFGQKRERFEGDPAQIALPFEAPSEQAAAQEEILHEKISYIVSGLSTTYLLIGEPC</sequence>
<feature type="domain" description="Transposase TnpC homeodomain" evidence="1">
    <location>
        <begin position="35"/>
        <end position="76"/>
    </location>
</feature>
<protein>
    <submittedName>
        <fullName evidence="2">Transposase</fullName>
    </submittedName>
</protein>
<dbReference type="InterPro" id="IPR024463">
    <property type="entry name" value="Transposase_TnpC_homeodom"/>
</dbReference>
<accession>A0AAU8FKP6</accession>
<evidence type="ECO:0000259" key="1">
    <source>
        <dbReference type="Pfam" id="PF13007"/>
    </source>
</evidence>
<organism evidence="2">
    <name type="scientific">Dyadobacter sp. 676</name>
    <dbReference type="NCBI Taxonomy" id="3088362"/>
    <lineage>
        <taxon>Bacteria</taxon>
        <taxon>Pseudomonadati</taxon>
        <taxon>Bacteroidota</taxon>
        <taxon>Cytophagia</taxon>
        <taxon>Cytophagales</taxon>
        <taxon>Spirosomataceae</taxon>
        <taxon>Dyadobacter</taxon>
    </lineage>
</organism>
<reference evidence="2" key="1">
    <citation type="submission" date="2024-06" db="EMBL/GenBank/DDBJ databases">
        <title>Sequencing and assembly of the genome of Dyadobacter sp. strain 676, a symbiont of Cyamopsis tetragonoloba.</title>
        <authorList>
            <person name="Guro P."/>
            <person name="Sazanova A."/>
            <person name="Kuznetsova I."/>
            <person name="Belimov A."/>
            <person name="Safronova V."/>
        </authorList>
    </citation>
    <scope>NUCLEOTIDE SEQUENCE</scope>
    <source>
        <strain evidence="2">676</strain>
    </source>
</reference>